<feature type="region of interest" description="Disordered" evidence="2">
    <location>
        <begin position="1073"/>
        <end position="1193"/>
    </location>
</feature>
<feature type="compositionally biased region" description="Acidic residues" evidence="2">
    <location>
        <begin position="1"/>
        <end position="11"/>
    </location>
</feature>
<feature type="region of interest" description="Disordered" evidence="2">
    <location>
        <begin position="1"/>
        <end position="31"/>
    </location>
</feature>
<evidence type="ECO:0008006" key="5">
    <source>
        <dbReference type="Google" id="ProtNLM"/>
    </source>
</evidence>
<keyword evidence="4" id="KW-1185">Reference proteome</keyword>
<feature type="coiled-coil region" evidence="1">
    <location>
        <begin position="665"/>
        <end position="873"/>
    </location>
</feature>
<dbReference type="EMBL" id="JAQQWP010000004">
    <property type="protein sequence ID" value="KAK8120964.1"/>
    <property type="molecule type" value="Genomic_DNA"/>
</dbReference>
<feature type="region of interest" description="Disordered" evidence="2">
    <location>
        <begin position="112"/>
        <end position="337"/>
    </location>
</feature>
<sequence>MSQPLPDDEEWAAPAGEESPESHICSTQSYSQSMPYNRRWNDLPYIQEEPAQLDTSIEMKSQERNQLEAPAISTGTTTGVSNTQLGNLISRPHFVDPQQEVIDTFSFAHHDLRRPSKSTQRISIPHPKASSPIVARKSPIKKTPPINIRDADRLVSVPSSMTVERDRPLIGSVPKVGDMEKQPSDGSGEDSIPNSTPTRTVAKVRQAIDEKGKSIVGLQNQAKLAPQLTNNRPPEHAASSYKREKFSEVTTNEGPEDLVLSPDHPRTPQPQRRSIDRGIRHSPQVRPGRKYPATPSITRPIRKEPVPQPPCRPPSSDSNVSKRRVPQHKSRLVDGPGIGEKLNTEFVGLTKQWNSYFYSLGEYRNDTDTKMRSLEEQITTQGENLEEYKDQIHAQSQLIDYTTAEKDKLAAQVEQERRRAELSLSKVGKLHTKCQEFKTQLNAATEEHQRLYRRNREMILTTQKEQEARSEQVRQENEKIRADIQSSVIEVSREAQEQIVKLNEETSTLRIQLDERQKDLFKEKDISEGLRKELDQAQLLLTQNVKTLASQNDRILETLSQNTKHAPDADLISEQAHRLDTVLKSIEDVRVSNQGTITDLVQSLKNDLVSEVSGAIREEMTSKQSIRTEDQELLTTGIGSIQDVCDHIYNEVRDDKNSQRVQYMYQESQHKLQLLDERLQETLEQWQQAESWNFEFGRANEELRAELAALEKENKELQADAETTQALNEENCSLIEHMEYQKKQLDTNSDLEEHVVSLEATISNLQTEVEVHRHLEDEVARLEDRIIEKDQTIKRSGEASKQLEEKLEKVVRQSKGLEHRLQEDRQELHRRLESSEKERSRLGKDLENARKRIQELSSVRSVEEAEMKSLREKMDEQDVLTKEVGREVQAQRQMHERTMALFTEFSKDNKEMECTKRELLEESEKMRRINPATTPADLTDERTRRVVVQSPKVPDAGKAPLTVEEEREARRQAIPPKSIMRVLRSNSRDLEALTDKDCSPEAPEGSNGLQPMFEKPVVSNHSMYNRPVRGASNDQTTHGSGSQKRARSSSVPNDAGGRCDEEYVNKRAKPLAVAQLNAGPSRSTRPKISQLMSGGLQDSEDEVTEKDMSTRIFGNPRNSSHSQRGGPLPRRTPGIVTYSSRDSEPYNASQASIASSQTMTQGSRGSQPSSQSQGQQRELPFKRRFAKSQSNVY</sequence>
<proteinExistence type="predicted"/>
<feature type="compositionally biased region" description="Low complexity" evidence="2">
    <location>
        <begin position="1161"/>
        <end position="1177"/>
    </location>
</feature>
<evidence type="ECO:0000256" key="1">
    <source>
        <dbReference type="SAM" id="Coils"/>
    </source>
</evidence>
<accession>A0AAW0R157</accession>
<reference evidence="3 4" key="1">
    <citation type="submission" date="2023-01" db="EMBL/GenBank/DDBJ databases">
        <title>Analysis of 21 Apiospora genomes using comparative genomics revels a genus with tremendous synthesis potential of carbohydrate active enzymes and secondary metabolites.</title>
        <authorList>
            <person name="Sorensen T."/>
        </authorList>
    </citation>
    <scope>NUCLEOTIDE SEQUENCE [LARGE SCALE GENOMIC DNA]</scope>
    <source>
        <strain evidence="3 4">CBS 117206</strain>
    </source>
</reference>
<feature type="region of interest" description="Disordered" evidence="2">
    <location>
        <begin position="954"/>
        <end position="1059"/>
    </location>
</feature>
<feature type="compositionally biased region" description="Polar residues" evidence="2">
    <location>
        <begin position="1146"/>
        <end position="1160"/>
    </location>
</feature>
<comment type="caution">
    <text evidence="3">The sequence shown here is derived from an EMBL/GenBank/DDBJ whole genome shotgun (WGS) entry which is preliminary data.</text>
</comment>
<protein>
    <recommendedName>
        <fullName evidence="5">Chromosome segregation ATPase</fullName>
    </recommendedName>
</protein>
<feature type="coiled-coil region" evidence="1">
    <location>
        <begin position="434"/>
        <end position="512"/>
    </location>
</feature>
<feature type="compositionally biased region" description="Polar residues" evidence="2">
    <location>
        <begin position="1078"/>
        <end position="1092"/>
    </location>
</feature>
<evidence type="ECO:0000256" key="2">
    <source>
        <dbReference type="SAM" id="MobiDB-lite"/>
    </source>
</evidence>
<dbReference type="PANTHER" id="PTHR23159">
    <property type="entry name" value="CENTROSOMAL PROTEIN 2"/>
    <property type="match status" value="1"/>
</dbReference>
<organism evidence="3 4">
    <name type="scientific">Apiospora kogelbergensis</name>
    <dbReference type="NCBI Taxonomy" id="1337665"/>
    <lineage>
        <taxon>Eukaryota</taxon>
        <taxon>Fungi</taxon>
        <taxon>Dikarya</taxon>
        <taxon>Ascomycota</taxon>
        <taxon>Pezizomycotina</taxon>
        <taxon>Sordariomycetes</taxon>
        <taxon>Xylariomycetidae</taxon>
        <taxon>Amphisphaeriales</taxon>
        <taxon>Apiosporaceae</taxon>
        <taxon>Apiospora</taxon>
    </lineage>
</organism>
<feature type="compositionally biased region" description="Basic and acidic residues" evidence="2">
    <location>
        <begin position="986"/>
        <end position="999"/>
    </location>
</feature>
<feature type="compositionally biased region" description="Basic residues" evidence="2">
    <location>
        <begin position="321"/>
        <end position="330"/>
    </location>
</feature>
<feature type="compositionally biased region" description="Polar residues" evidence="2">
    <location>
        <begin position="1032"/>
        <end position="1052"/>
    </location>
</feature>
<dbReference type="PANTHER" id="PTHR23159:SF31">
    <property type="entry name" value="CENTROSOME-ASSOCIATED PROTEIN CEP250 ISOFORM X1"/>
    <property type="match status" value="1"/>
</dbReference>
<gene>
    <name evidence="3" type="ORF">PG999_005084</name>
</gene>
<dbReference type="Proteomes" id="UP001392437">
    <property type="component" value="Unassembled WGS sequence"/>
</dbReference>
<name>A0AAW0R157_9PEZI</name>
<evidence type="ECO:0000313" key="3">
    <source>
        <dbReference type="EMBL" id="KAK8120964.1"/>
    </source>
</evidence>
<feature type="compositionally biased region" description="Polar residues" evidence="2">
    <location>
        <begin position="217"/>
        <end position="232"/>
    </location>
</feature>
<evidence type="ECO:0000313" key="4">
    <source>
        <dbReference type="Proteomes" id="UP001392437"/>
    </source>
</evidence>
<keyword evidence="1" id="KW-0175">Coiled coil</keyword>
<dbReference type="AlphaFoldDB" id="A0AAW0R157"/>